<dbReference type="GO" id="GO:0043495">
    <property type="term" value="F:protein-membrane adaptor activity"/>
    <property type="evidence" value="ECO:0007669"/>
    <property type="project" value="InterPro"/>
</dbReference>
<dbReference type="GO" id="GO:0005774">
    <property type="term" value="C:vacuolar membrane"/>
    <property type="evidence" value="ECO:0007669"/>
    <property type="project" value="UniProtKB-SubCell"/>
</dbReference>
<dbReference type="GeneTree" id="ENSGT00940000167949"/>
<proteinExistence type="inferred from homology"/>
<evidence type="ECO:0000256" key="8">
    <source>
        <dbReference type="PROSITE-ProRule" id="PRU00259"/>
    </source>
</evidence>
<dbReference type="eggNOG" id="KOG4224">
    <property type="taxonomic scope" value="Eukaryota"/>
</dbReference>
<feature type="repeat" description="ARM" evidence="8">
    <location>
        <begin position="253"/>
        <end position="285"/>
    </location>
</feature>
<keyword evidence="4" id="KW-0677">Repeat</keyword>
<dbReference type="PROSITE" id="PS50176">
    <property type="entry name" value="ARM_REPEAT"/>
    <property type="match status" value="3"/>
</dbReference>
<dbReference type="InterPro" id="IPR011989">
    <property type="entry name" value="ARM-like"/>
</dbReference>
<feature type="repeat" description="ARM" evidence="8">
    <location>
        <begin position="338"/>
        <end position="380"/>
    </location>
</feature>
<dbReference type="InterPro" id="IPR016024">
    <property type="entry name" value="ARM-type_fold"/>
</dbReference>
<reference evidence="9" key="2">
    <citation type="submission" date="2025-08" db="UniProtKB">
        <authorList>
            <consortium name="Ensembl"/>
        </authorList>
    </citation>
    <scope>IDENTIFICATION</scope>
</reference>
<dbReference type="InParanoid" id="W5NH67"/>
<evidence type="ECO:0000256" key="7">
    <source>
        <dbReference type="ARBA" id="ARBA00026209"/>
    </source>
</evidence>
<evidence type="ECO:0000256" key="5">
    <source>
        <dbReference type="ARBA" id="ARBA00023136"/>
    </source>
</evidence>
<dbReference type="SMART" id="SM00185">
    <property type="entry name" value="ARM"/>
    <property type="match status" value="6"/>
</dbReference>
<reference evidence="10" key="1">
    <citation type="submission" date="2011-12" db="EMBL/GenBank/DDBJ databases">
        <title>The Draft Genome of Lepisosteus oculatus.</title>
        <authorList>
            <consortium name="The Broad Institute Genome Assembly &amp; Analysis Group"/>
            <consortium name="Computational R&amp;D Group"/>
            <consortium name="and Sequencing Platform"/>
            <person name="Di Palma F."/>
            <person name="Alfoldi J."/>
            <person name="Johnson J."/>
            <person name="Berlin A."/>
            <person name="Gnerre S."/>
            <person name="Jaffe D."/>
            <person name="MacCallum I."/>
            <person name="Young S."/>
            <person name="Walker B.J."/>
            <person name="Lander E.S."/>
            <person name="Lindblad-Toh K."/>
        </authorList>
    </citation>
    <scope>NUCLEOTIDE SEQUENCE [LARGE SCALE GENOMIC DNA]</scope>
</reference>
<dbReference type="EMBL" id="AHAT01015799">
    <property type="status" value="NOT_ANNOTATED_CDS"/>
    <property type="molecule type" value="Genomic_DNA"/>
</dbReference>
<evidence type="ECO:0000313" key="9">
    <source>
        <dbReference type="Ensembl" id="ENSLOCP00000019976.1"/>
    </source>
</evidence>
<evidence type="ECO:0000256" key="2">
    <source>
        <dbReference type="ARBA" id="ARBA00005462"/>
    </source>
</evidence>
<dbReference type="STRING" id="7918.ENSLOCP00000019976"/>
<dbReference type="Ensembl" id="ENSLOCT00000020009.1">
    <property type="protein sequence ID" value="ENSLOCP00000019976.1"/>
    <property type="gene ID" value="ENSLOCG00000016206.1"/>
</dbReference>
<evidence type="ECO:0000313" key="10">
    <source>
        <dbReference type="Proteomes" id="UP000018468"/>
    </source>
</evidence>
<dbReference type="Gene3D" id="1.25.10.10">
    <property type="entry name" value="Leucine-rich Repeat Variant"/>
    <property type="match status" value="2"/>
</dbReference>
<dbReference type="PANTHER" id="PTHR47249:SF1">
    <property type="entry name" value="VACUOLAR PROTEIN 8"/>
    <property type="match status" value="1"/>
</dbReference>
<feature type="repeat" description="ARM" evidence="8">
    <location>
        <begin position="171"/>
        <end position="213"/>
    </location>
</feature>
<dbReference type="InterPro" id="IPR045156">
    <property type="entry name" value="Vac8"/>
</dbReference>
<evidence type="ECO:0000256" key="6">
    <source>
        <dbReference type="ARBA" id="ARBA00023288"/>
    </source>
</evidence>
<dbReference type="InterPro" id="IPR000225">
    <property type="entry name" value="Armadillo"/>
</dbReference>
<evidence type="ECO:0000256" key="1">
    <source>
        <dbReference type="ARBA" id="ARBA00004592"/>
    </source>
</evidence>
<dbReference type="PANTHER" id="PTHR47249">
    <property type="entry name" value="VACUOLAR PROTEIN 8"/>
    <property type="match status" value="1"/>
</dbReference>
<dbReference type="Bgee" id="ENSLOCG00000016206">
    <property type="expression patterns" value="Expressed in ovary and 9 other cell types or tissues"/>
</dbReference>
<sequence length="500" mass="54764">MHRKMGGGQICERCAQLLKDFVAFVRRMSADLAQKVRDCITAISECCCLQREATGIGKLYKPVLRQHERKAAQEFLQHLDTGTEIPLLDSKCLQALKTLAVSENSDLQRSAAIYYLHISQQLKTPLPTEFLEPYNALLQSSDLEVQRIASLSLVNLLVEENVNKELVVELDMVDPILELLQSGDHTVQCNSCACVATLATSDSNREAIVSAGGVLPVLVLTKSYDPRVQQNAVGAILNLTRSESSLSVLCREGALPVLALLLQSADSEIQYYSCSALTNIATKPEYHRTMLQIGDCFLLKALLSLMSSSVQKNSCQACRCLTNLCVKVSTQEELVSLGCVPRLRDMLQSSTEPVAEAAVTLLCALSETSPNREVIVEEGLLKTLGELLLHHKTNSTVLSHSAITIHNLSLSDNAQVVIDSGCLNGLLQALVSADTGEALLCVTACLNKFIRIELLKSHICEKLTAEYISRLKSLEVQKENDELSLNSASIIRQLELQEET</sequence>
<protein>
    <recommendedName>
        <fullName evidence="7">Vacuolar protein 8</fullName>
    </recommendedName>
</protein>
<reference evidence="9" key="3">
    <citation type="submission" date="2025-09" db="UniProtKB">
        <authorList>
            <consortium name="Ensembl"/>
        </authorList>
    </citation>
    <scope>IDENTIFICATION</scope>
</reference>
<dbReference type="OrthoDB" id="7537227at2759"/>
<keyword evidence="6" id="KW-0449">Lipoprotein</keyword>
<comment type="subcellular location">
    <subcellularLocation>
        <location evidence="1">Vacuole membrane</location>
        <topology evidence="1">Lipid-anchor</topology>
    </subcellularLocation>
</comment>
<comment type="similarity">
    <text evidence="2">Belongs to the beta-catenin family.</text>
</comment>
<dbReference type="GO" id="GO:0071562">
    <property type="term" value="P:nucleus-vacuole junction assembly"/>
    <property type="evidence" value="ECO:0007669"/>
    <property type="project" value="InterPro"/>
</dbReference>
<dbReference type="Pfam" id="PF00514">
    <property type="entry name" value="Arm"/>
    <property type="match status" value="3"/>
</dbReference>
<keyword evidence="10" id="KW-1185">Reference proteome</keyword>
<organism evidence="9 10">
    <name type="scientific">Lepisosteus oculatus</name>
    <name type="common">Spotted gar</name>
    <dbReference type="NCBI Taxonomy" id="7918"/>
    <lineage>
        <taxon>Eukaryota</taxon>
        <taxon>Metazoa</taxon>
        <taxon>Chordata</taxon>
        <taxon>Craniata</taxon>
        <taxon>Vertebrata</taxon>
        <taxon>Euteleostomi</taxon>
        <taxon>Actinopterygii</taxon>
        <taxon>Neopterygii</taxon>
        <taxon>Holostei</taxon>
        <taxon>Semionotiformes</taxon>
        <taxon>Lepisosteidae</taxon>
        <taxon>Lepisosteus</taxon>
    </lineage>
</organism>
<keyword evidence="3" id="KW-0926">Vacuole</keyword>
<dbReference type="HOGENOM" id="CLU_558481_0_0_1"/>
<dbReference type="AlphaFoldDB" id="W5NH67"/>
<accession>W5NH67</accession>
<dbReference type="Proteomes" id="UP000018468">
    <property type="component" value="Linkage group LG1"/>
</dbReference>
<dbReference type="OMA" id="VWDKPDG"/>
<evidence type="ECO:0000256" key="3">
    <source>
        <dbReference type="ARBA" id="ARBA00022554"/>
    </source>
</evidence>
<name>W5NH67_LEPOC</name>
<keyword evidence="5" id="KW-0472">Membrane</keyword>
<dbReference type="SUPFAM" id="SSF48371">
    <property type="entry name" value="ARM repeat"/>
    <property type="match status" value="1"/>
</dbReference>
<evidence type="ECO:0000256" key="4">
    <source>
        <dbReference type="ARBA" id="ARBA00022737"/>
    </source>
</evidence>
<dbReference type="GeneID" id="102689709"/>